<gene>
    <name evidence="2" type="ORF">A5866_001625</name>
</gene>
<keyword evidence="3" id="KW-1185">Reference proteome</keyword>
<reference evidence="3" key="1">
    <citation type="submission" date="2017-05" db="EMBL/GenBank/DDBJ databases">
        <title>The Genome Sequence of EEnterococcus faecalis 9F2_4866.</title>
        <authorList>
            <consortium name="The Broad Institute Genomics Platform"/>
            <consortium name="The Broad Institute Genomic Center for Infectious Diseases"/>
            <person name="Earl A."/>
            <person name="Manson A."/>
            <person name="Schwartman J."/>
            <person name="Gilmore M."/>
            <person name="Abouelleil A."/>
            <person name="Cao P."/>
            <person name="Chapman S."/>
            <person name="Cusick C."/>
            <person name="Shea T."/>
            <person name="Young S."/>
            <person name="Neafsey D."/>
            <person name="Nusbaum C."/>
            <person name="Birren B."/>
        </authorList>
    </citation>
    <scope>NUCLEOTIDE SEQUENCE [LARGE SCALE GENOMIC DNA]</scope>
    <source>
        <strain evidence="3">12C11_DIV0727</strain>
    </source>
</reference>
<dbReference type="Gene3D" id="3.20.80.10">
    <property type="entry name" value="Regulatory factor, effector binding domain"/>
    <property type="match status" value="1"/>
</dbReference>
<evidence type="ECO:0000313" key="2">
    <source>
        <dbReference type="EMBL" id="WYJ86541.1"/>
    </source>
</evidence>
<feature type="domain" description="Integron-associated effector binding protein" evidence="1">
    <location>
        <begin position="13"/>
        <end position="120"/>
    </location>
</feature>
<dbReference type="Proteomes" id="UP000195080">
    <property type="component" value="Chromosome"/>
</dbReference>
<accession>A0ABZ2T592</accession>
<evidence type="ECO:0000259" key="1">
    <source>
        <dbReference type="Pfam" id="PF14526"/>
    </source>
</evidence>
<organism evidence="2 3">
    <name type="scientific">Candidatus Enterococcus lemimoniae</name>
    <dbReference type="NCBI Taxonomy" id="1834167"/>
    <lineage>
        <taxon>Bacteria</taxon>
        <taxon>Bacillati</taxon>
        <taxon>Bacillota</taxon>
        <taxon>Bacilli</taxon>
        <taxon>Lactobacillales</taxon>
        <taxon>Enterococcaceae</taxon>
        <taxon>Enterococcus</taxon>
    </lineage>
</organism>
<name>A0ABZ2T592_9ENTE</name>
<dbReference type="InterPro" id="IPR011256">
    <property type="entry name" value="Reg_factor_effector_dom_sf"/>
</dbReference>
<protein>
    <recommendedName>
        <fullName evidence="1">Integron-associated effector binding protein domain-containing protein</fullName>
    </recommendedName>
</protein>
<dbReference type="InterPro" id="IPR029441">
    <property type="entry name" value="Cass2"/>
</dbReference>
<dbReference type="Pfam" id="PF14526">
    <property type="entry name" value="Cass2"/>
    <property type="match status" value="1"/>
</dbReference>
<dbReference type="EMBL" id="CP147248">
    <property type="protein sequence ID" value="WYJ86541.1"/>
    <property type="molecule type" value="Genomic_DNA"/>
</dbReference>
<proteinExistence type="predicted"/>
<evidence type="ECO:0000313" key="3">
    <source>
        <dbReference type="Proteomes" id="UP000195080"/>
    </source>
</evidence>
<dbReference type="RefSeq" id="WP_086443855.1">
    <property type="nucleotide sequence ID" value="NZ_CP147248.1"/>
</dbReference>
<sequence>MTFTIEQLNNEIITGKQYKFAIPKTAEDFVEVNTQKQEIFADEPNNIRALIINDPDESNGTYKYFIEHSEGNRTVELSGGAYAVFTGHWKTLADLDHFIGACYGELAQSAEYKINGTNNLQLIDFEQGEIILKLPASQH</sequence>